<dbReference type="Proteomes" id="UP001151529">
    <property type="component" value="Chromosome 4"/>
</dbReference>
<dbReference type="GO" id="GO:0035251">
    <property type="term" value="F:UDP-glucosyltransferase activity"/>
    <property type="evidence" value="ECO:0007669"/>
    <property type="project" value="InterPro"/>
</dbReference>
<evidence type="ECO:0000313" key="4">
    <source>
        <dbReference type="Proteomes" id="UP001151529"/>
    </source>
</evidence>
<sequence>MEEALVLYPSPLVGHLISMVELGKLLLTHQPSLSVHILITSVPYNSGSTSTYIANVAATIPSIKFHHLPTVTLPSTKTNNHEQIVFEVLRLSNPHVREELLSISKNYTIHGLVVDFFCSAALSVAKELNIPAHYYFTSGAGVLSIFLYFPTIHNTTTKSLKDLKTLLHIPGVPPIPSTDMPVPMLEREDKAYEYFKYSSCRFPELSGIIVNTFESLESRSVKTASEGLCVPNDRTPPIYCIGPLIATEGPKDDAVTRNGTRLECLKWLDSQPVEEMKLALPMKESESGFVSATEVEERVRGLMESEEGRLIRERTVGMKIAAKVASSSGGSSRVALSKLVESWKDK</sequence>
<evidence type="ECO:0000313" key="3">
    <source>
        <dbReference type="EMBL" id="KAJ6707267.1"/>
    </source>
</evidence>
<comment type="caution">
    <text evidence="3">The sequence shown here is derived from an EMBL/GenBank/DDBJ whole genome shotgun (WGS) entry which is preliminary data.</text>
</comment>
<reference evidence="3" key="1">
    <citation type="submission" date="2022-11" db="EMBL/GenBank/DDBJ databases">
        <authorList>
            <person name="Hyden B.L."/>
            <person name="Feng K."/>
            <person name="Yates T."/>
            <person name="Jawdy S."/>
            <person name="Smart L.B."/>
            <person name="Muchero W."/>
        </authorList>
    </citation>
    <scope>NUCLEOTIDE SEQUENCE</scope>
    <source>
        <tissue evidence="3">Shoot tip</tissue>
    </source>
</reference>
<dbReference type="InterPro" id="IPR050481">
    <property type="entry name" value="UDP-glycosyltransf_plant"/>
</dbReference>
<gene>
    <name evidence="3" type="ORF">OIU85_027603</name>
</gene>
<evidence type="ECO:0000256" key="1">
    <source>
        <dbReference type="ARBA" id="ARBA00009995"/>
    </source>
</evidence>
<organism evidence="3 4">
    <name type="scientific">Salix viminalis</name>
    <name type="common">Common osier</name>
    <name type="synonym">Basket willow</name>
    <dbReference type="NCBI Taxonomy" id="40686"/>
    <lineage>
        <taxon>Eukaryota</taxon>
        <taxon>Viridiplantae</taxon>
        <taxon>Streptophyta</taxon>
        <taxon>Embryophyta</taxon>
        <taxon>Tracheophyta</taxon>
        <taxon>Spermatophyta</taxon>
        <taxon>Magnoliopsida</taxon>
        <taxon>eudicotyledons</taxon>
        <taxon>Gunneridae</taxon>
        <taxon>Pentapetalae</taxon>
        <taxon>rosids</taxon>
        <taxon>fabids</taxon>
        <taxon>Malpighiales</taxon>
        <taxon>Salicaceae</taxon>
        <taxon>Saliceae</taxon>
        <taxon>Salix</taxon>
    </lineage>
</organism>
<keyword evidence="2" id="KW-0808">Transferase</keyword>
<keyword evidence="2" id="KW-0328">Glycosyltransferase</keyword>
<proteinExistence type="inferred from homology"/>
<dbReference type="PANTHER" id="PTHR48048">
    <property type="entry name" value="GLYCOSYLTRANSFERASE"/>
    <property type="match status" value="1"/>
</dbReference>
<dbReference type="FunFam" id="3.40.50.2000:FF:000095">
    <property type="entry name" value="Glycosyltransferase"/>
    <property type="match status" value="1"/>
</dbReference>
<dbReference type="EMBL" id="JAPFFL010000008">
    <property type="protein sequence ID" value="KAJ6707267.1"/>
    <property type="molecule type" value="Genomic_DNA"/>
</dbReference>
<keyword evidence="4" id="KW-1185">Reference proteome</keyword>
<dbReference type="SUPFAM" id="SSF53756">
    <property type="entry name" value="UDP-Glycosyltransferase/glycogen phosphorylase"/>
    <property type="match status" value="1"/>
</dbReference>
<evidence type="ECO:0000256" key="2">
    <source>
        <dbReference type="ARBA" id="ARBA00022676"/>
    </source>
</evidence>
<reference evidence="3" key="2">
    <citation type="journal article" date="2023" name="Int. J. Mol. Sci.">
        <title>De Novo Assembly and Annotation of 11 Diverse Shrub Willow (Salix) Genomes Reveals Novel Gene Organization in Sex-Linked Regions.</title>
        <authorList>
            <person name="Hyden B."/>
            <person name="Feng K."/>
            <person name="Yates T.B."/>
            <person name="Jawdy S."/>
            <person name="Cereghino C."/>
            <person name="Smart L.B."/>
            <person name="Muchero W."/>
        </authorList>
    </citation>
    <scope>NUCLEOTIDE SEQUENCE [LARGE SCALE GENOMIC DNA]</scope>
    <source>
        <tissue evidence="3">Shoot tip</tissue>
    </source>
</reference>
<name>A0A9Q0TAR6_SALVM</name>
<protein>
    <submittedName>
        <fullName evidence="3">UDP-GLYCOSYLTRANSFERASE 88A1-LIKE</fullName>
    </submittedName>
</protein>
<dbReference type="Gene3D" id="3.40.50.2000">
    <property type="entry name" value="Glycogen Phosphorylase B"/>
    <property type="match status" value="2"/>
</dbReference>
<accession>A0A9Q0TAR6</accession>
<comment type="similarity">
    <text evidence="1">Belongs to the UDP-glycosyltransferase family.</text>
</comment>
<dbReference type="PANTHER" id="PTHR48048:SF30">
    <property type="entry name" value="GLYCOSYLTRANSFERASE"/>
    <property type="match status" value="1"/>
</dbReference>
<dbReference type="AlphaFoldDB" id="A0A9Q0TAR6"/>
<dbReference type="OrthoDB" id="834097at2759"/>